<dbReference type="SUPFAM" id="SSF49464">
    <property type="entry name" value="Carboxypeptidase regulatory domain-like"/>
    <property type="match status" value="1"/>
</dbReference>
<dbReference type="AlphaFoldDB" id="A0A1I0I4Q5"/>
<keyword evidence="3" id="KW-1185">Reference proteome</keyword>
<accession>A0A1I0I4Q5</accession>
<reference evidence="3" key="1">
    <citation type="submission" date="2016-10" db="EMBL/GenBank/DDBJ databases">
        <authorList>
            <person name="Varghese N."/>
            <person name="Submissions S."/>
        </authorList>
    </citation>
    <scope>NUCLEOTIDE SEQUENCE [LARGE SCALE GENOMIC DNA]</scope>
    <source>
        <strain evidence="3">DSM 15310</strain>
    </source>
</reference>
<keyword evidence="1" id="KW-0732">Signal</keyword>
<dbReference type="STRING" id="82805.SAMN04487998_3139"/>
<dbReference type="EMBL" id="FOHS01000004">
    <property type="protein sequence ID" value="SET91547.1"/>
    <property type="molecule type" value="Genomic_DNA"/>
</dbReference>
<sequence>MAGFGIREKNLFLYLLMYISSPFKTIGLLLLLLAFASVAQAQTLTGTVTEAGTAQPVPYVNIGIPGKTVGTVADEQGRYQLTYTGATPTDTVRLSSIGYTPRWVLLRELAASPHILLTPAAVALADVRVQAPGLFKRSSTLGNTGNSQSSTITLEATDKGAEIGTVINLRHKPTKVLSANFNMAYNRVGSLTFRVNLYRLLPNGRPSSEKLLQRDLIVTTSQTTGPVSIDLTTDQLVLDEDFFLALEWIGGADAGKVAAGLAFSASVGYRNNELYMRPTSQAAWERASAGAFLAGMQPRASFYVTALD</sequence>
<evidence type="ECO:0000313" key="2">
    <source>
        <dbReference type="EMBL" id="SET91547.1"/>
    </source>
</evidence>
<evidence type="ECO:0000256" key="1">
    <source>
        <dbReference type="SAM" id="SignalP"/>
    </source>
</evidence>
<evidence type="ECO:0000313" key="3">
    <source>
        <dbReference type="Proteomes" id="UP000198697"/>
    </source>
</evidence>
<proteinExistence type="predicted"/>
<feature type="chain" id="PRO_5011435027" evidence="1">
    <location>
        <begin position="42"/>
        <end position="308"/>
    </location>
</feature>
<dbReference type="Pfam" id="PF13715">
    <property type="entry name" value="CarbopepD_reg_2"/>
    <property type="match status" value="1"/>
</dbReference>
<feature type="signal peptide" evidence="1">
    <location>
        <begin position="1"/>
        <end position="41"/>
    </location>
</feature>
<dbReference type="Proteomes" id="UP000198697">
    <property type="component" value="Unassembled WGS sequence"/>
</dbReference>
<gene>
    <name evidence="2" type="ORF">SAMN04487998_3139</name>
</gene>
<dbReference type="OrthoDB" id="2247630at2"/>
<dbReference type="InterPro" id="IPR008969">
    <property type="entry name" value="CarboxyPept-like_regulatory"/>
</dbReference>
<name>A0A1I0I4Q5_9BACT</name>
<organism evidence="2 3">
    <name type="scientific">Hymenobacter actinosclerus</name>
    <dbReference type="NCBI Taxonomy" id="82805"/>
    <lineage>
        <taxon>Bacteria</taxon>
        <taxon>Pseudomonadati</taxon>
        <taxon>Bacteroidota</taxon>
        <taxon>Cytophagia</taxon>
        <taxon>Cytophagales</taxon>
        <taxon>Hymenobacteraceae</taxon>
        <taxon>Hymenobacter</taxon>
    </lineage>
</organism>
<protein>
    <submittedName>
        <fullName evidence="2">CarboxypepD_reg-like domain-containing protein</fullName>
    </submittedName>
</protein>